<dbReference type="PANTHER" id="PTHR36587:SF2">
    <property type="entry name" value="EXPRESSION SITE-ASSOCIATED GENE 3 (ESAG3)-LIKE PROTEIN"/>
    <property type="match status" value="1"/>
</dbReference>
<dbReference type="AlphaFoldDB" id="A0AA39GG07"/>
<gene>
    <name evidence="3" type="ORF">NLU13_7016</name>
</gene>
<protein>
    <submittedName>
        <fullName evidence="3">Uncharacterized protein</fullName>
    </submittedName>
</protein>
<proteinExistence type="predicted"/>
<evidence type="ECO:0000313" key="4">
    <source>
        <dbReference type="Proteomes" id="UP001175261"/>
    </source>
</evidence>
<sequence length="586" mass="66000">MTAFLQRRSRPSNLLILASATAVGLILAILYTGAYDRVIPKTSFHVTAKVKIPEVKVSNPSHAQTKIVGVTDSTEVTDSSDSSDDAFPDSDPVNLNLTVGNSAAGVALSEIKYDVKSGDRRMVLIIPVNNPSPNLCKVMLSAVAMGYPMPIIINWGITPQQMFPDRKNVGSHQLKIAGLLKFLDEMTHKSTKAEDRLDDDDLIVMVDAFDIWFQTPPDVLLRRYHESNRRMNERLRAQWKGKPEDLPFKQTIVVSATKRCWPADGPSGLYCDDLPDSDLPEDLYGKLTDKETGNFWKTLHNARPKYINTGNVMGPVGDLRRYVRRVNEKLERTTALNDNFKFKSDQAFFGNIFGEQEIYRNGDSLPLMLTRDMEYHVGLDYSQNLCLPTTNEENDGEFVALGDSEHIKNKSESLNVGSVRLTGVPEDISMSPNPLAILPNIKPTPGWDKLPLYADYFTTSVPAMLHHNTNRGEGKARIKSWWDRPWFFPYLRDLVLARTQPDKEQKPLGEFNTKDGKKVTYWAPKSDMTKKQPRIFKSGKASKGMPVGEWEDMCLDPKYPDVHWSKEVFRDGKGGLKGEGAEDKKE</sequence>
<dbReference type="Proteomes" id="UP001175261">
    <property type="component" value="Unassembled WGS sequence"/>
</dbReference>
<evidence type="ECO:0000256" key="1">
    <source>
        <dbReference type="SAM" id="MobiDB-lite"/>
    </source>
</evidence>
<feature type="transmembrane region" description="Helical" evidence="2">
    <location>
        <begin position="12"/>
        <end position="34"/>
    </location>
</feature>
<organism evidence="3 4">
    <name type="scientific">Sarocladium strictum</name>
    <name type="common">Black bundle disease fungus</name>
    <name type="synonym">Acremonium strictum</name>
    <dbReference type="NCBI Taxonomy" id="5046"/>
    <lineage>
        <taxon>Eukaryota</taxon>
        <taxon>Fungi</taxon>
        <taxon>Dikarya</taxon>
        <taxon>Ascomycota</taxon>
        <taxon>Pezizomycotina</taxon>
        <taxon>Sordariomycetes</taxon>
        <taxon>Hypocreomycetidae</taxon>
        <taxon>Hypocreales</taxon>
        <taxon>Sarocladiaceae</taxon>
        <taxon>Sarocladium</taxon>
    </lineage>
</organism>
<accession>A0AA39GG07</accession>
<keyword evidence="4" id="KW-1185">Reference proteome</keyword>
<feature type="compositionally biased region" description="Low complexity" evidence="1">
    <location>
        <begin position="71"/>
        <end position="80"/>
    </location>
</feature>
<evidence type="ECO:0000256" key="2">
    <source>
        <dbReference type="SAM" id="Phobius"/>
    </source>
</evidence>
<dbReference type="EMBL" id="JAPDFR010000006">
    <property type="protein sequence ID" value="KAK0385839.1"/>
    <property type="molecule type" value="Genomic_DNA"/>
</dbReference>
<name>A0AA39GG07_SARSR</name>
<comment type="caution">
    <text evidence="3">The sequence shown here is derived from an EMBL/GenBank/DDBJ whole genome shotgun (WGS) entry which is preliminary data.</text>
</comment>
<keyword evidence="2" id="KW-1133">Transmembrane helix</keyword>
<evidence type="ECO:0000313" key="3">
    <source>
        <dbReference type="EMBL" id="KAK0385839.1"/>
    </source>
</evidence>
<keyword evidence="2" id="KW-0472">Membrane</keyword>
<keyword evidence="2" id="KW-0812">Transmembrane</keyword>
<dbReference type="PANTHER" id="PTHR36587">
    <property type="entry name" value="EXPRESSION SITE-ASSOCIATED GENE 3 (ESAG3)-LIKE PROTEIN"/>
    <property type="match status" value="1"/>
</dbReference>
<feature type="region of interest" description="Disordered" evidence="1">
    <location>
        <begin position="71"/>
        <end position="90"/>
    </location>
</feature>
<reference evidence="3" key="1">
    <citation type="submission" date="2022-10" db="EMBL/GenBank/DDBJ databases">
        <title>Determination and structural analysis of whole genome sequence of Sarocladium strictum F4-1.</title>
        <authorList>
            <person name="Hu L."/>
            <person name="Jiang Y."/>
        </authorList>
    </citation>
    <scope>NUCLEOTIDE SEQUENCE</scope>
    <source>
        <strain evidence="3">F4-1</strain>
    </source>
</reference>
<dbReference type="CDD" id="cd22997">
    <property type="entry name" value="GT_LH"/>
    <property type="match status" value="1"/>
</dbReference>